<dbReference type="AlphaFoldDB" id="A0A9P7U3X3"/>
<comment type="caution">
    <text evidence="1">The sequence shown here is derived from an EMBL/GenBank/DDBJ whole genome shotgun (WGS) entry which is preliminary data.</text>
</comment>
<evidence type="ECO:0000313" key="2">
    <source>
        <dbReference type="Proteomes" id="UP000707071"/>
    </source>
</evidence>
<gene>
    <name evidence="1" type="ORF">E4U09_006376</name>
</gene>
<organism evidence="1 2">
    <name type="scientific">Claviceps aff. purpurea</name>
    <dbReference type="NCBI Taxonomy" id="1967640"/>
    <lineage>
        <taxon>Eukaryota</taxon>
        <taxon>Fungi</taxon>
        <taxon>Dikarya</taxon>
        <taxon>Ascomycota</taxon>
        <taxon>Pezizomycotina</taxon>
        <taxon>Sordariomycetes</taxon>
        <taxon>Hypocreomycetidae</taxon>
        <taxon>Hypocreales</taxon>
        <taxon>Clavicipitaceae</taxon>
        <taxon>Claviceps</taxon>
    </lineage>
</organism>
<proteinExistence type="predicted"/>
<dbReference type="Proteomes" id="UP000707071">
    <property type="component" value="Unassembled WGS sequence"/>
</dbReference>
<accession>A0A9P7U3X3</accession>
<name>A0A9P7U3X3_9HYPO</name>
<evidence type="ECO:0000313" key="1">
    <source>
        <dbReference type="EMBL" id="KAG6300741.1"/>
    </source>
</evidence>
<sequence>MTSAIEKSVDELKLWTYRNKFRLDKLVEGEGTLGTWLAPTKAGENDQKIGCRLDFGNKIEQEGGPTVRRYQLQINSGARNLTLKALANKESHGIWSYADISLDEKPSTGFASRGYRPMTR</sequence>
<reference evidence="1 2" key="1">
    <citation type="journal article" date="2020" name="bioRxiv">
        <title>Whole genome comparisons of ergot fungi reveals the divergence and evolution of species within the genus Claviceps are the result of varying mechanisms driving genome evolution and host range expansion.</title>
        <authorList>
            <person name="Wyka S.A."/>
            <person name="Mondo S.J."/>
            <person name="Liu M."/>
            <person name="Dettman J."/>
            <person name="Nalam V."/>
            <person name="Broders K.D."/>
        </authorList>
    </citation>
    <scope>NUCLEOTIDE SEQUENCE [LARGE SCALE GENOMIC DNA]</scope>
    <source>
        <strain evidence="1 2">Clav52</strain>
    </source>
</reference>
<dbReference type="EMBL" id="SRRH01000058">
    <property type="protein sequence ID" value="KAG6300741.1"/>
    <property type="molecule type" value="Genomic_DNA"/>
</dbReference>
<keyword evidence="2" id="KW-1185">Reference proteome</keyword>
<protein>
    <submittedName>
        <fullName evidence="1">Uncharacterized protein</fullName>
    </submittedName>
</protein>